<evidence type="ECO:0000256" key="9">
    <source>
        <dbReference type="RuleBase" id="RU000488"/>
    </source>
</evidence>
<evidence type="ECO:0000256" key="7">
    <source>
        <dbReference type="ARBA" id="ARBA00023136"/>
    </source>
</evidence>
<evidence type="ECO:0008006" key="12">
    <source>
        <dbReference type="Google" id="ProtNLM"/>
    </source>
</evidence>
<dbReference type="PANTHER" id="PTHR45667">
    <property type="entry name" value="S-ADENOSYLMETHIONINE MITOCHONDRIAL CARRIER PROTEIN"/>
    <property type="match status" value="1"/>
</dbReference>
<dbReference type="eggNOG" id="KOG0768">
    <property type="taxonomic scope" value="Eukaryota"/>
</dbReference>
<evidence type="ECO:0000256" key="2">
    <source>
        <dbReference type="ARBA" id="ARBA00006375"/>
    </source>
</evidence>
<feature type="repeat" description="Solcar" evidence="8">
    <location>
        <begin position="94"/>
        <end position="187"/>
    </location>
</feature>
<dbReference type="GO" id="GO:0055085">
    <property type="term" value="P:transmembrane transport"/>
    <property type="evidence" value="ECO:0007669"/>
    <property type="project" value="InterPro"/>
</dbReference>
<dbReference type="EnsemblProtists" id="EOD24647">
    <property type="protein sequence ID" value="EOD24647"/>
    <property type="gene ID" value="EMIHUDRAFT_101050"/>
</dbReference>
<dbReference type="InterPro" id="IPR018108">
    <property type="entry name" value="MCP_transmembrane"/>
</dbReference>
<dbReference type="Proteomes" id="UP000013827">
    <property type="component" value="Unassembled WGS sequence"/>
</dbReference>
<evidence type="ECO:0000256" key="6">
    <source>
        <dbReference type="ARBA" id="ARBA00022989"/>
    </source>
</evidence>
<proteinExistence type="inferred from homology"/>
<comment type="subcellular location">
    <subcellularLocation>
        <location evidence="1">Membrane</location>
        <topology evidence="1">Multi-pass membrane protein</topology>
    </subcellularLocation>
</comment>
<dbReference type="GeneID" id="17270194"/>
<sequence length="373" mass="39096">MSQTTAGSAVAATSRISFLFHRIGEVSSDRGETALKSREHTTSASITSWTSIKEKVLDLNDPTAFPAFGKSGGVESSREAAADEKLALGTGFMEYRYQELVGGMAAGLVQDALLHPLDVLRARLDTGVSSATARSAANPATALWCEAQSVAAVDGMRGLYRGYTLCLAASAPANALYFGSFKASQRALGDTSVPAAGRDFIAGLSAECVASLLWTPLDVLKQRMQVGPTDLGTLGATRDACRVGVVGLWRGYFAGLAVWGPFSASYFAMYEGLRRAMGSGDGATEASARQSIPAGLGAGAAAALLTQPLDCAKTRIQVGAVPRNLGLLSVMRRVYVQEGAESLWRGGAARTLWLTPGCAITITVFEAVERLLR</sequence>
<dbReference type="Gene3D" id="1.50.40.10">
    <property type="entry name" value="Mitochondrial carrier domain"/>
    <property type="match status" value="1"/>
</dbReference>
<keyword evidence="11" id="KW-1185">Reference proteome</keyword>
<feature type="repeat" description="Solcar" evidence="8">
    <location>
        <begin position="286"/>
        <end position="371"/>
    </location>
</feature>
<dbReference type="KEGG" id="ehx:EMIHUDRAFT_101050"/>
<organism evidence="10 11">
    <name type="scientific">Emiliania huxleyi (strain CCMP1516)</name>
    <dbReference type="NCBI Taxonomy" id="280463"/>
    <lineage>
        <taxon>Eukaryota</taxon>
        <taxon>Haptista</taxon>
        <taxon>Haptophyta</taxon>
        <taxon>Prymnesiophyceae</taxon>
        <taxon>Isochrysidales</taxon>
        <taxon>Noelaerhabdaceae</taxon>
        <taxon>Emiliania</taxon>
    </lineage>
</organism>
<dbReference type="AlphaFoldDB" id="A0A0D3JMB2"/>
<accession>A0A0D3JMB2</accession>
<dbReference type="GO" id="GO:0016020">
    <property type="term" value="C:membrane"/>
    <property type="evidence" value="ECO:0007669"/>
    <property type="project" value="UniProtKB-SubCell"/>
</dbReference>
<evidence type="ECO:0000256" key="5">
    <source>
        <dbReference type="ARBA" id="ARBA00022737"/>
    </source>
</evidence>
<evidence type="ECO:0000256" key="3">
    <source>
        <dbReference type="ARBA" id="ARBA00022448"/>
    </source>
</evidence>
<feature type="repeat" description="Solcar" evidence="8">
    <location>
        <begin position="194"/>
        <end position="276"/>
    </location>
</feature>
<dbReference type="OMA" id="NHAISGC"/>
<evidence type="ECO:0000313" key="10">
    <source>
        <dbReference type="EnsemblProtists" id="EOD24647"/>
    </source>
</evidence>
<evidence type="ECO:0000313" key="11">
    <source>
        <dbReference type="Proteomes" id="UP000013827"/>
    </source>
</evidence>
<dbReference type="PaxDb" id="2903-EOD24647"/>
<protein>
    <recommendedName>
        <fullName evidence="12">Mitochondrial carrier protein</fullName>
    </recommendedName>
</protein>
<evidence type="ECO:0000256" key="8">
    <source>
        <dbReference type="PROSITE-ProRule" id="PRU00282"/>
    </source>
</evidence>
<keyword evidence="7 8" id="KW-0472">Membrane</keyword>
<dbReference type="RefSeq" id="XP_005777076.1">
    <property type="nucleotide sequence ID" value="XM_005777019.1"/>
</dbReference>
<evidence type="ECO:0000256" key="4">
    <source>
        <dbReference type="ARBA" id="ARBA00022692"/>
    </source>
</evidence>
<dbReference type="InterPro" id="IPR023395">
    <property type="entry name" value="MCP_dom_sf"/>
</dbReference>
<comment type="similarity">
    <text evidence="2 9">Belongs to the mitochondrial carrier (TC 2.A.29) family.</text>
</comment>
<dbReference type="PRINTS" id="PR00926">
    <property type="entry name" value="MITOCARRIER"/>
</dbReference>
<keyword evidence="3 9" id="KW-0813">Transport</keyword>
<evidence type="ECO:0000256" key="1">
    <source>
        <dbReference type="ARBA" id="ARBA00004141"/>
    </source>
</evidence>
<dbReference type="SUPFAM" id="SSF103506">
    <property type="entry name" value="Mitochondrial carrier"/>
    <property type="match status" value="1"/>
</dbReference>
<keyword evidence="4 8" id="KW-0812">Transmembrane</keyword>
<keyword evidence="5" id="KW-0677">Repeat</keyword>
<dbReference type="HOGENOM" id="CLU_742767_0_0_1"/>
<dbReference type="InterPro" id="IPR002067">
    <property type="entry name" value="MCP"/>
</dbReference>
<dbReference type="PROSITE" id="PS50920">
    <property type="entry name" value="SOLCAR"/>
    <property type="match status" value="3"/>
</dbReference>
<keyword evidence="6" id="KW-1133">Transmembrane helix</keyword>
<reference evidence="10" key="2">
    <citation type="submission" date="2024-10" db="UniProtKB">
        <authorList>
            <consortium name="EnsemblProtists"/>
        </authorList>
    </citation>
    <scope>IDENTIFICATION</scope>
</reference>
<reference evidence="11" key="1">
    <citation type="journal article" date="2013" name="Nature">
        <title>Pan genome of the phytoplankton Emiliania underpins its global distribution.</title>
        <authorList>
            <person name="Read B.A."/>
            <person name="Kegel J."/>
            <person name="Klute M.J."/>
            <person name="Kuo A."/>
            <person name="Lefebvre S.C."/>
            <person name="Maumus F."/>
            <person name="Mayer C."/>
            <person name="Miller J."/>
            <person name="Monier A."/>
            <person name="Salamov A."/>
            <person name="Young J."/>
            <person name="Aguilar M."/>
            <person name="Claverie J.M."/>
            <person name="Frickenhaus S."/>
            <person name="Gonzalez K."/>
            <person name="Herman E.K."/>
            <person name="Lin Y.C."/>
            <person name="Napier J."/>
            <person name="Ogata H."/>
            <person name="Sarno A.F."/>
            <person name="Shmutz J."/>
            <person name="Schroeder D."/>
            <person name="de Vargas C."/>
            <person name="Verret F."/>
            <person name="von Dassow P."/>
            <person name="Valentin K."/>
            <person name="Van de Peer Y."/>
            <person name="Wheeler G."/>
            <person name="Dacks J.B."/>
            <person name="Delwiche C.F."/>
            <person name="Dyhrman S.T."/>
            <person name="Glockner G."/>
            <person name="John U."/>
            <person name="Richards T."/>
            <person name="Worden A.Z."/>
            <person name="Zhang X."/>
            <person name="Grigoriev I.V."/>
            <person name="Allen A.E."/>
            <person name="Bidle K."/>
            <person name="Borodovsky M."/>
            <person name="Bowler C."/>
            <person name="Brownlee C."/>
            <person name="Cock J.M."/>
            <person name="Elias M."/>
            <person name="Gladyshev V.N."/>
            <person name="Groth M."/>
            <person name="Guda C."/>
            <person name="Hadaegh A."/>
            <person name="Iglesias-Rodriguez M.D."/>
            <person name="Jenkins J."/>
            <person name="Jones B.M."/>
            <person name="Lawson T."/>
            <person name="Leese F."/>
            <person name="Lindquist E."/>
            <person name="Lobanov A."/>
            <person name="Lomsadze A."/>
            <person name="Malik S.B."/>
            <person name="Marsh M.E."/>
            <person name="Mackinder L."/>
            <person name="Mock T."/>
            <person name="Mueller-Roeber B."/>
            <person name="Pagarete A."/>
            <person name="Parker M."/>
            <person name="Probert I."/>
            <person name="Quesneville H."/>
            <person name="Raines C."/>
            <person name="Rensing S.A."/>
            <person name="Riano-Pachon D.M."/>
            <person name="Richier S."/>
            <person name="Rokitta S."/>
            <person name="Shiraiwa Y."/>
            <person name="Soanes D.M."/>
            <person name="van der Giezen M."/>
            <person name="Wahlund T.M."/>
            <person name="Williams B."/>
            <person name="Wilson W."/>
            <person name="Wolfe G."/>
            <person name="Wurch L.L."/>
        </authorList>
    </citation>
    <scope>NUCLEOTIDE SEQUENCE</scope>
</reference>
<name>A0A0D3JMB2_EMIH1</name>
<dbReference type="Pfam" id="PF00153">
    <property type="entry name" value="Mito_carr"/>
    <property type="match status" value="3"/>
</dbReference>